<keyword evidence="2" id="KW-1185">Reference proteome</keyword>
<organism evidence="1 2">
    <name type="scientific">Streptomyces scabiei (strain 87.22)</name>
    <dbReference type="NCBI Taxonomy" id="680198"/>
    <lineage>
        <taxon>Bacteria</taxon>
        <taxon>Bacillati</taxon>
        <taxon>Actinomycetota</taxon>
        <taxon>Actinomycetes</taxon>
        <taxon>Kitasatosporales</taxon>
        <taxon>Streptomycetaceae</taxon>
        <taxon>Streptomyces</taxon>
    </lineage>
</organism>
<proteinExistence type="predicted"/>
<gene>
    <name evidence="1" type="ordered locus">SCAB_48151</name>
</gene>
<dbReference type="Proteomes" id="UP000001444">
    <property type="component" value="Chromosome"/>
</dbReference>
<reference evidence="1 2" key="1">
    <citation type="journal article" date="2010" name="Mol. Plant Microbe Interact.">
        <title>Streptomyces scabies 87-22 contains a coronafacic acid-like biosynthetic cluster that contributes to plant-microbe interactions.</title>
        <authorList>
            <person name="Bignell D.R."/>
            <person name="Seipke R.F."/>
            <person name="Huguet-Tapia J.C."/>
            <person name="Chambers A.H."/>
            <person name="Parry R.J."/>
            <person name="Loria R."/>
        </authorList>
    </citation>
    <scope>NUCLEOTIDE SEQUENCE [LARGE SCALE GENOMIC DNA]</scope>
    <source>
        <strain evidence="1 2">87.22</strain>
    </source>
</reference>
<protein>
    <submittedName>
        <fullName evidence="1">Uncharacterized protein</fullName>
    </submittedName>
</protein>
<dbReference type="HOGENOM" id="CLU_267154_0_0_11"/>
<evidence type="ECO:0000313" key="2">
    <source>
        <dbReference type="Proteomes" id="UP000001444"/>
    </source>
</evidence>
<dbReference type="KEGG" id="scb:SCAB_48151"/>
<dbReference type="eggNOG" id="COG5283">
    <property type="taxonomic scope" value="Bacteria"/>
</dbReference>
<dbReference type="eggNOG" id="COG1511">
    <property type="taxonomic scope" value="Bacteria"/>
</dbReference>
<name>C9ZDU2_STRSW</name>
<sequence>MTFLLTGRDELSDVFDDIGDAARRLGRRMTVMSIEGDRAVRRISRNASRDLAALRRDTDAGGKAMDQLKKATLLLAPAAIPAAASLAPIAAGAGTVAVAVGVMGAAMIAQVSQISEASEAHKAYREAVDKSGASSQEAVTAQLEYQRLIAKMPPETRQAAAAVSVLKDETRAWSDSLAGDTMAPFVKGVGLANALLPKTKELVKGTSAETDRFMTIIGGQVASPGFDALNDKFTNFSNRTLRNINSELVGLMRTSGSGEVGQNARRFMDFARAQGPTVASVLTNVGTAVMNVLEGGSDVGVGLLQTIDVISRLVSAVPPGAIAIFLQLAIALKLTKAAALGLVAARSALAAFGGGLVAMNAAAAATPGRLAAVRASVLALSRTTKIAMAGTGLGLAILAISELAERSGSAPPDVDRLTTSLRELGSTGKVTGEAAKLFGSDLGALYGHVKALTDPGTADKVQQFLVGWTGWDSTPVKEAKEELGAVDKSLAGMVRDGNADLAAAALQKLTKAYGKGGRDTSGFTKNLKEYKTALKDAAFEQELAAASQGLFGAQAQKTQAALAAQKASADGLRQSLQALNDVQRQGLGGMIGFEASIDAAAKAAKENAGALDMVNGRLDLNSPKAQAAAGALNDLASKTDEAAASARESGASWETVSGIYSRGRGEFIKSARAMGLTKREAGLLADQILKIPDKKTRIKMDKEDAQKGLEAFNAAVKRSPGSKSVTLKTLSKGAEQILESFGLKVRRLPNGKVSVTAATGGALSGIQNVSGALSRLNGRTANTYVNTFYSYKGKKIAGVSAGRMATGGPVGFPGGGAVSGPGTGTSDSIPAMLSNGEYVINARSTAKHRALVEAINEDRLGSGAGAGGAGAAVAAGLAGGMGSGLPMVKGSARRLAAAVIAGMREELQISSPSKKAKALMADLGKGLIAGMTGSRDKIKSTAKDLAKDIWAAFDGKKDNRLVAMVNRQTKRLLDLASKRDKIAETIKRAKEFSESTRAKAKQDASLGGMFGGEEEVSAGGIKGKLASRLEKVKQFSRYISELAKRGLNKTMLREILEMGPEQGYAYASALAGADKATFNQINSTQYKINDEAKKLGRKGADALYDSGKNAGKGFLAGLASQQKGIEALMLKIAKGMQKALRKALGISSPARAMIPDGINTARGVEVGVLQGLPFIDRAMDTMAGRMTGRAAPGLSATAGRPTVAGGSGVQRVQVDINVSGTSDPVAIARELQKQLLQLKRAHGINVSLGVG</sequence>
<dbReference type="STRING" id="680198.SCAB_48151"/>
<dbReference type="EMBL" id="FN554889">
    <property type="protein sequence ID" value="CBG71866.1"/>
    <property type="molecule type" value="Genomic_DNA"/>
</dbReference>
<dbReference type="AlphaFoldDB" id="C9ZDU2"/>
<evidence type="ECO:0000313" key="1">
    <source>
        <dbReference type="EMBL" id="CBG71866.1"/>
    </source>
</evidence>
<accession>C9ZDU2</accession>